<dbReference type="PANTHER" id="PTHR37953">
    <property type="entry name" value="UPF0127 PROTEIN MJ1496"/>
    <property type="match status" value="1"/>
</dbReference>
<evidence type="ECO:0000256" key="1">
    <source>
        <dbReference type="SAM" id="SignalP"/>
    </source>
</evidence>
<evidence type="ECO:0000313" key="2">
    <source>
        <dbReference type="EMBL" id="SNB76210.1"/>
    </source>
</evidence>
<keyword evidence="3" id="KW-1185">Reference proteome</keyword>
<feature type="signal peptide" evidence="1">
    <location>
        <begin position="1"/>
        <end position="21"/>
    </location>
</feature>
<dbReference type="PANTHER" id="PTHR37953:SF1">
    <property type="entry name" value="UPF0127 PROTEIN MJ1496"/>
    <property type="match status" value="1"/>
</dbReference>
<dbReference type="Pfam" id="PF02643">
    <property type="entry name" value="DUF192"/>
    <property type="match status" value="1"/>
</dbReference>
<dbReference type="AlphaFoldDB" id="A0A212RU98"/>
<dbReference type="OrthoDB" id="9808290at2"/>
<dbReference type="Gene3D" id="2.60.120.1140">
    <property type="entry name" value="Protein of unknown function DUF192"/>
    <property type="match status" value="1"/>
</dbReference>
<dbReference type="InterPro" id="IPR003795">
    <property type="entry name" value="DUF192"/>
</dbReference>
<organism evidence="2 3">
    <name type="scientific">Rhodoblastus acidophilus</name>
    <name type="common">Rhodopseudomonas acidophila</name>
    <dbReference type="NCBI Taxonomy" id="1074"/>
    <lineage>
        <taxon>Bacteria</taxon>
        <taxon>Pseudomonadati</taxon>
        <taxon>Pseudomonadota</taxon>
        <taxon>Alphaproteobacteria</taxon>
        <taxon>Hyphomicrobiales</taxon>
        <taxon>Rhodoblastaceae</taxon>
        <taxon>Rhodoblastus</taxon>
    </lineage>
</organism>
<reference evidence="3" key="1">
    <citation type="submission" date="2017-06" db="EMBL/GenBank/DDBJ databases">
        <authorList>
            <person name="Varghese N."/>
            <person name="Submissions S."/>
        </authorList>
    </citation>
    <scope>NUCLEOTIDE SEQUENCE [LARGE SCALE GENOMIC DNA]</scope>
    <source>
        <strain evidence="3">DSM 137</strain>
    </source>
</reference>
<keyword evidence="1" id="KW-0732">Signal</keyword>
<dbReference type="RefSeq" id="WP_088521352.1">
    <property type="nucleotide sequence ID" value="NZ_FYDG01000007.1"/>
</dbReference>
<protein>
    <recommendedName>
        <fullName evidence="4">DUF192 domain-containing protein</fullName>
    </recommendedName>
</protein>
<evidence type="ECO:0000313" key="3">
    <source>
        <dbReference type="Proteomes" id="UP000198418"/>
    </source>
</evidence>
<dbReference type="InterPro" id="IPR038695">
    <property type="entry name" value="Saro_0823-like_sf"/>
</dbReference>
<evidence type="ECO:0008006" key="4">
    <source>
        <dbReference type="Google" id="ProtNLM"/>
    </source>
</evidence>
<sequence>MRIPVCLVLAALVLATAPVESIGARALEAIQVATEKLTLETKDGPRTLDVEVARDPAARERGLMYRRHLPENRGMLFDFDHEQTVLMWMKNTYIPLDMIFIGRNGKVTHIEADTEPLSEAIISSQGPAFAVLEVNAGVAKKLGLKAGDLVRHPLFAH</sequence>
<dbReference type="EMBL" id="FYDG01000007">
    <property type="protein sequence ID" value="SNB76210.1"/>
    <property type="molecule type" value="Genomic_DNA"/>
</dbReference>
<feature type="chain" id="PRO_5012013185" description="DUF192 domain-containing protein" evidence="1">
    <location>
        <begin position="22"/>
        <end position="157"/>
    </location>
</feature>
<gene>
    <name evidence="2" type="ORF">SAMN06265338_107121</name>
</gene>
<name>A0A212RU98_RHOAC</name>
<proteinExistence type="predicted"/>
<dbReference type="Proteomes" id="UP000198418">
    <property type="component" value="Unassembled WGS sequence"/>
</dbReference>
<accession>A0A212RU98</accession>